<dbReference type="SUPFAM" id="SSF55811">
    <property type="entry name" value="Nudix"/>
    <property type="match status" value="1"/>
</dbReference>
<dbReference type="InterPro" id="IPR000086">
    <property type="entry name" value="NUDIX_hydrolase_dom"/>
</dbReference>
<sequence length="186" mass="21759">MTSGINQLKQDILSYQPTDELEELDKKTILSLLDDPDILLRKQLLYHITSSCWVMNQDKTKVLMIYHNIYQSWSWMGGHNDGNPNCFEVAKKELEEESGIKNYIEAFPEIFSLEIAPVFQHIKRGSWVPAHLHLNLTYLFIVDEKEQLIVNEDETSGVKWINVDNLDNVVREKDMLVIYHKLINKL</sequence>
<feature type="domain" description="Nudix hydrolase" evidence="2">
    <location>
        <begin position="45"/>
        <end position="186"/>
    </location>
</feature>
<protein>
    <submittedName>
        <fullName evidence="3">8-oxo-dGTP pyrophosphatase MutT (NUDIX family)</fullName>
    </submittedName>
</protein>
<dbReference type="PANTHER" id="PTHR43736">
    <property type="entry name" value="ADP-RIBOSE PYROPHOSPHATASE"/>
    <property type="match status" value="1"/>
</dbReference>
<dbReference type="Pfam" id="PF00293">
    <property type="entry name" value="NUDIX"/>
    <property type="match status" value="1"/>
</dbReference>
<proteinExistence type="inferred from homology"/>
<organism evidence="3 4">
    <name type="scientific">Breznakia pachnodae</name>
    <dbReference type="NCBI Taxonomy" id="265178"/>
    <lineage>
        <taxon>Bacteria</taxon>
        <taxon>Bacillati</taxon>
        <taxon>Bacillota</taxon>
        <taxon>Erysipelotrichia</taxon>
        <taxon>Erysipelotrichales</taxon>
        <taxon>Erysipelotrichaceae</taxon>
        <taxon>Breznakia</taxon>
    </lineage>
</organism>
<dbReference type="PANTHER" id="PTHR43736:SF1">
    <property type="entry name" value="DIHYDRONEOPTERIN TRIPHOSPHATE DIPHOSPHATASE"/>
    <property type="match status" value="1"/>
</dbReference>
<dbReference type="RefSeq" id="WP_307408162.1">
    <property type="nucleotide sequence ID" value="NZ_JAUSUR010000003.1"/>
</dbReference>
<accession>A0ABU0E3G4</accession>
<dbReference type="EMBL" id="JAUSUR010000003">
    <property type="protein sequence ID" value="MDQ0361442.1"/>
    <property type="molecule type" value="Genomic_DNA"/>
</dbReference>
<reference evidence="3 4" key="1">
    <citation type="submission" date="2023-07" db="EMBL/GenBank/DDBJ databases">
        <title>Genomic Encyclopedia of Type Strains, Phase IV (KMG-IV): sequencing the most valuable type-strain genomes for metagenomic binning, comparative biology and taxonomic classification.</title>
        <authorList>
            <person name="Goeker M."/>
        </authorList>
    </citation>
    <scope>NUCLEOTIDE SEQUENCE [LARGE SCALE GENOMIC DNA]</scope>
    <source>
        <strain evidence="3 4">DSM 16784</strain>
    </source>
</reference>
<dbReference type="CDD" id="cd03674">
    <property type="entry name" value="NUDIX_Hydrolase"/>
    <property type="match status" value="1"/>
</dbReference>
<comment type="caution">
    <text evidence="3">The sequence shown here is derived from an EMBL/GenBank/DDBJ whole genome shotgun (WGS) entry which is preliminary data.</text>
</comment>
<evidence type="ECO:0000313" key="4">
    <source>
        <dbReference type="Proteomes" id="UP001230220"/>
    </source>
</evidence>
<evidence type="ECO:0000259" key="2">
    <source>
        <dbReference type="PROSITE" id="PS51462"/>
    </source>
</evidence>
<keyword evidence="4" id="KW-1185">Reference proteome</keyword>
<dbReference type="Gene3D" id="3.90.79.10">
    <property type="entry name" value="Nucleoside Triphosphate Pyrophosphohydrolase"/>
    <property type="match status" value="1"/>
</dbReference>
<dbReference type="PROSITE" id="PS51462">
    <property type="entry name" value="NUDIX"/>
    <property type="match status" value="1"/>
</dbReference>
<evidence type="ECO:0000313" key="3">
    <source>
        <dbReference type="EMBL" id="MDQ0361442.1"/>
    </source>
</evidence>
<comment type="similarity">
    <text evidence="1">Belongs to the Nudix hydrolase family.</text>
</comment>
<name>A0ABU0E3G4_9FIRM</name>
<gene>
    <name evidence="3" type="ORF">J2S15_002189</name>
</gene>
<dbReference type="Proteomes" id="UP001230220">
    <property type="component" value="Unassembled WGS sequence"/>
</dbReference>
<dbReference type="InterPro" id="IPR015797">
    <property type="entry name" value="NUDIX_hydrolase-like_dom_sf"/>
</dbReference>
<evidence type="ECO:0000256" key="1">
    <source>
        <dbReference type="ARBA" id="ARBA00005582"/>
    </source>
</evidence>